<accession>A0A0A9AUB9</accession>
<dbReference type="EMBL" id="GBRH01247233">
    <property type="protein sequence ID" value="JAD50662.1"/>
    <property type="molecule type" value="Transcribed_RNA"/>
</dbReference>
<reference evidence="2" key="1">
    <citation type="submission" date="2014-09" db="EMBL/GenBank/DDBJ databases">
        <authorList>
            <person name="Magalhaes I.L.F."/>
            <person name="Oliveira U."/>
            <person name="Santos F.R."/>
            <person name="Vidigal T.H.D.A."/>
            <person name="Brescovit A.D."/>
            <person name="Santos A.J."/>
        </authorList>
    </citation>
    <scope>NUCLEOTIDE SEQUENCE</scope>
    <source>
        <tissue evidence="2">Shoot tissue taken approximately 20 cm above the soil surface</tissue>
    </source>
</reference>
<reference evidence="2" key="2">
    <citation type="journal article" date="2015" name="Data Brief">
        <title>Shoot transcriptome of the giant reed, Arundo donax.</title>
        <authorList>
            <person name="Barrero R.A."/>
            <person name="Guerrero F.D."/>
            <person name="Moolhuijzen P."/>
            <person name="Goolsby J.A."/>
            <person name="Tidwell J."/>
            <person name="Bellgard S.E."/>
            <person name="Bellgard M.I."/>
        </authorList>
    </citation>
    <scope>NUCLEOTIDE SEQUENCE</scope>
    <source>
        <tissue evidence="2">Shoot tissue taken approximately 20 cm above the soil surface</tissue>
    </source>
</reference>
<protein>
    <submittedName>
        <fullName evidence="2">Uncharacterized protein</fullName>
    </submittedName>
</protein>
<name>A0A0A9AUB9_ARUDO</name>
<evidence type="ECO:0000256" key="1">
    <source>
        <dbReference type="SAM" id="MobiDB-lite"/>
    </source>
</evidence>
<sequence>MKARLAWRRGFRGLGHGCKRRTRLLHSPQCPSPRPRASSPRRPRGEPHAAPR</sequence>
<feature type="compositionally biased region" description="Basic and acidic residues" evidence="1">
    <location>
        <begin position="43"/>
        <end position="52"/>
    </location>
</feature>
<dbReference type="AlphaFoldDB" id="A0A0A9AUB9"/>
<organism evidence="2">
    <name type="scientific">Arundo donax</name>
    <name type="common">Giant reed</name>
    <name type="synonym">Donax arundinaceus</name>
    <dbReference type="NCBI Taxonomy" id="35708"/>
    <lineage>
        <taxon>Eukaryota</taxon>
        <taxon>Viridiplantae</taxon>
        <taxon>Streptophyta</taxon>
        <taxon>Embryophyta</taxon>
        <taxon>Tracheophyta</taxon>
        <taxon>Spermatophyta</taxon>
        <taxon>Magnoliopsida</taxon>
        <taxon>Liliopsida</taxon>
        <taxon>Poales</taxon>
        <taxon>Poaceae</taxon>
        <taxon>PACMAD clade</taxon>
        <taxon>Arundinoideae</taxon>
        <taxon>Arundineae</taxon>
        <taxon>Arundo</taxon>
    </lineage>
</organism>
<evidence type="ECO:0000313" key="2">
    <source>
        <dbReference type="EMBL" id="JAD50662.1"/>
    </source>
</evidence>
<feature type="region of interest" description="Disordered" evidence="1">
    <location>
        <begin position="18"/>
        <end position="52"/>
    </location>
</feature>
<proteinExistence type="predicted"/>